<sequence>MFRRHRLLILPALTLLALVSCGAPDPSKLPTVTTPPHGKVDLSQISLTISDVVLERQGENQYSLSFDYTVTNHSGAHLAFTCLYSNTDDLIEVGLSDAEGQKLIPGRRPMEGLTLAEPKPLKLLSGPVTRNYTVPIMPEEREAGELINLRVRLHAPSRYDELRSTVEAPLVQVPWP</sequence>
<keyword evidence="3" id="KW-1185">Reference proteome</keyword>
<dbReference type="AlphaFoldDB" id="A0AAE2VER4"/>
<reference evidence="2" key="1">
    <citation type="submission" date="2021-01" db="EMBL/GenBank/DDBJ databases">
        <title>Modified the classification status of verrucomicrobia.</title>
        <authorList>
            <person name="Feng X."/>
        </authorList>
    </citation>
    <scope>NUCLEOTIDE SEQUENCE</scope>
    <source>
        <strain evidence="2">5K15</strain>
    </source>
</reference>
<evidence type="ECO:0008006" key="4">
    <source>
        <dbReference type="Google" id="ProtNLM"/>
    </source>
</evidence>
<accession>A0AAE2VER4</accession>
<gene>
    <name evidence="2" type="ORF">JIN83_14365</name>
</gene>
<proteinExistence type="predicted"/>
<keyword evidence="1" id="KW-0732">Signal</keyword>
<organism evidence="2 3">
    <name type="scientific">Oceaniferula flava</name>
    <dbReference type="NCBI Taxonomy" id="2800421"/>
    <lineage>
        <taxon>Bacteria</taxon>
        <taxon>Pseudomonadati</taxon>
        <taxon>Verrucomicrobiota</taxon>
        <taxon>Verrucomicrobiia</taxon>
        <taxon>Verrucomicrobiales</taxon>
        <taxon>Verrucomicrobiaceae</taxon>
        <taxon>Oceaniferula</taxon>
    </lineage>
</organism>
<dbReference type="RefSeq" id="WP_309490768.1">
    <property type="nucleotide sequence ID" value="NZ_JAENIG010000010.1"/>
</dbReference>
<protein>
    <recommendedName>
        <fullName evidence="4">Lipoprotein</fullName>
    </recommendedName>
</protein>
<evidence type="ECO:0000313" key="2">
    <source>
        <dbReference type="EMBL" id="MBK1856154.1"/>
    </source>
</evidence>
<evidence type="ECO:0000256" key="1">
    <source>
        <dbReference type="SAM" id="SignalP"/>
    </source>
</evidence>
<name>A0AAE2VER4_9BACT</name>
<feature type="signal peptide" evidence="1">
    <location>
        <begin position="1"/>
        <end position="22"/>
    </location>
</feature>
<dbReference type="Proteomes" id="UP000634206">
    <property type="component" value="Unassembled WGS sequence"/>
</dbReference>
<dbReference type="EMBL" id="JAENIG010000010">
    <property type="protein sequence ID" value="MBK1856154.1"/>
    <property type="molecule type" value="Genomic_DNA"/>
</dbReference>
<dbReference type="PROSITE" id="PS51257">
    <property type="entry name" value="PROKAR_LIPOPROTEIN"/>
    <property type="match status" value="1"/>
</dbReference>
<feature type="chain" id="PRO_5042123529" description="Lipoprotein" evidence="1">
    <location>
        <begin position="23"/>
        <end position="176"/>
    </location>
</feature>
<evidence type="ECO:0000313" key="3">
    <source>
        <dbReference type="Proteomes" id="UP000634206"/>
    </source>
</evidence>
<comment type="caution">
    <text evidence="2">The sequence shown here is derived from an EMBL/GenBank/DDBJ whole genome shotgun (WGS) entry which is preliminary data.</text>
</comment>